<feature type="compositionally biased region" description="Basic and acidic residues" evidence="1">
    <location>
        <begin position="47"/>
        <end position="57"/>
    </location>
</feature>
<comment type="caution">
    <text evidence="2">The sequence shown here is derived from an EMBL/GenBank/DDBJ whole genome shotgun (WGS) entry which is preliminary data.</text>
</comment>
<feature type="compositionally biased region" description="Low complexity" evidence="1">
    <location>
        <begin position="21"/>
        <end position="38"/>
    </location>
</feature>
<proteinExistence type="predicted"/>
<gene>
    <name evidence="2" type="ORF">B5P45_25180</name>
</gene>
<evidence type="ECO:0000256" key="1">
    <source>
        <dbReference type="SAM" id="MobiDB-lite"/>
    </source>
</evidence>
<reference evidence="3" key="1">
    <citation type="journal article" date="2017" name="Int J Environ Stud">
        <title>Does the Miocene-Pliocene relict legume Oxytropis triphylla form nitrogen-fixing nodules with a combination of bacterial strains?</title>
        <authorList>
            <person name="Safronova V."/>
            <person name="Belimov A."/>
            <person name="Sazanova A."/>
            <person name="Kuznetsova I."/>
            <person name="Popova J."/>
            <person name="Andronov E."/>
            <person name="Verkhozina A."/>
            <person name="Tikhonovich I."/>
        </authorList>
    </citation>
    <scope>NUCLEOTIDE SEQUENCE [LARGE SCALE GENOMIC DNA]</scope>
    <source>
        <strain evidence="3">Tri-38</strain>
    </source>
</reference>
<sequence length="65" mass="6776">MAANEKTGTKAGNLASKVLRTSGTSSKAAKTLAASALSQKPVTKKASISERDADRAVRSYLSHKK</sequence>
<name>A0A2N9VS53_9HYPH</name>
<dbReference type="EMBL" id="MZMT01000053">
    <property type="protein sequence ID" value="PIO42321.1"/>
    <property type="molecule type" value="Genomic_DNA"/>
</dbReference>
<accession>A0A2N9VS53</accession>
<dbReference type="Proteomes" id="UP000232163">
    <property type="component" value="Unassembled WGS sequence"/>
</dbReference>
<evidence type="ECO:0000313" key="2">
    <source>
        <dbReference type="EMBL" id="PIO42321.1"/>
    </source>
</evidence>
<feature type="region of interest" description="Disordered" evidence="1">
    <location>
        <begin position="1"/>
        <end position="65"/>
    </location>
</feature>
<keyword evidence="3" id="KW-1185">Reference proteome</keyword>
<protein>
    <submittedName>
        <fullName evidence="2">Uncharacterized protein</fullName>
    </submittedName>
</protein>
<dbReference type="AlphaFoldDB" id="A0A2N9VS53"/>
<organism evidence="2 3">
    <name type="scientific">Phyllobacterium zundukense</name>
    <dbReference type="NCBI Taxonomy" id="1867719"/>
    <lineage>
        <taxon>Bacteria</taxon>
        <taxon>Pseudomonadati</taxon>
        <taxon>Pseudomonadota</taxon>
        <taxon>Alphaproteobacteria</taxon>
        <taxon>Hyphomicrobiales</taxon>
        <taxon>Phyllobacteriaceae</taxon>
        <taxon>Phyllobacterium</taxon>
    </lineage>
</organism>
<evidence type="ECO:0000313" key="3">
    <source>
        <dbReference type="Proteomes" id="UP000232163"/>
    </source>
</evidence>
<dbReference type="RefSeq" id="WP_100000122.1">
    <property type="nucleotide sequence ID" value="NZ_CP017940.1"/>
</dbReference>